<evidence type="ECO:0000256" key="1">
    <source>
        <dbReference type="SAM" id="Phobius"/>
    </source>
</evidence>
<accession>A0AAN9R0Q6</accession>
<name>A0AAN9R0Q6_CANGL</name>
<keyword evidence="1" id="KW-0472">Membrane</keyword>
<gene>
    <name evidence="2" type="ORF">VNO77_07728</name>
</gene>
<reference evidence="2 3" key="1">
    <citation type="submission" date="2024-01" db="EMBL/GenBank/DDBJ databases">
        <title>The genomes of 5 underutilized Papilionoideae crops provide insights into root nodulation and disease resistanc.</title>
        <authorList>
            <person name="Jiang F."/>
        </authorList>
    </citation>
    <scope>NUCLEOTIDE SEQUENCE [LARGE SCALE GENOMIC DNA]</scope>
    <source>
        <strain evidence="2">LVBAO_FW01</strain>
        <tissue evidence="2">Leaves</tissue>
    </source>
</reference>
<evidence type="ECO:0000313" key="3">
    <source>
        <dbReference type="Proteomes" id="UP001367508"/>
    </source>
</evidence>
<sequence>MQYCKNFLRSCKNELSYAWVSRSAFICIKPETGVHYYVSRPGEPLWLSLKSNISAELTSRAFSPSLFDYFLFMTMVVTASGFLLGLLAVIKHDPINLDPTTKTLLSQAQILIFRQRLKLWKRVSCDKLWENSNKRMPLWSFITSPDKTSDAAQYQIGFSKLENFP</sequence>
<protein>
    <submittedName>
        <fullName evidence="2">Uncharacterized protein</fullName>
    </submittedName>
</protein>
<keyword evidence="1" id="KW-0812">Transmembrane</keyword>
<organism evidence="2 3">
    <name type="scientific">Canavalia gladiata</name>
    <name type="common">Sword bean</name>
    <name type="synonym">Dolichos gladiatus</name>
    <dbReference type="NCBI Taxonomy" id="3824"/>
    <lineage>
        <taxon>Eukaryota</taxon>
        <taxon>Viridiplantae</taxon>
        <taxon>Streptophyta</taxon>
        <taxon>Embryophyta</taxon>
        <taxon>Tracheophyta</taxon>
        <taxon>Spermatophyta</taxon>
        <taxon>Magnoliopsida</taxon>
        <taxon>eudicotyledons</taxon>
        <taxon>Gunneridae</taxon>
        <taxon>Pentapetalae</taxon>
        <taxon>rosids</taxon>
        <taxon>fabids</taxon>
        <taxon>Fabales</taxon>
        <taxon>Fabaceae</taxon>
        <taxon>Papilionoideae</taxon>
        <taxon>50 kb inversion clade</taxon>
        <taxon>NPAAA clade</taxon>
        <taxon>indigoferoid/millettioid clade</taxon>
        <taxon>Phaseoleae</taxon>
        <taxon>Canavalia</taxon>
    </lineage>
</organism>
<proteinExistence type="predicted"/>
<feature type="transmembrane region" description="Helical" evidence="1">
    <location>
        <begin position="69"/>
        <end position="90"/>
    </location>
</feature>
<keyword evidence="1" id="KW-1133">Transmembrane helix</keyword>
<keyword evidence="3" id="KW-1185">Reference proteome</keyword>
<comment type="caution">
    <text evidence="2">The sequence shown here is derived from an EMBL/GenBank/DDBJ whole genome shotgun (WGS) entry which is preliminary data.</text>
</comment>
<dbReference type="EMBL" id="JAYMYQ010000002">
    <property type="protein sequence ID" value="KAK7349893.1"/>
    <property type="molecule type" value="Genomic_DNA"/>
</dbReference>
<dbReference type="AlphaFoldDB" id="A0AAN9R0Q6"/>
<dbReference type="Proteomes" id="UP001367508">
    <property type="component" value="Unassembled WGS sequence"/>
</dbReference>
<evidence type="ECO:0000313" key="2">
    <source>
        <dbReference type="EMBL" id="KAK7349893.1"/>
    </source>
</evidence>